<evidence type="ECO:0000256" key="6">
    <source>
        <dbReference type="SAM" id="Phobius"/>
    </source>
</evidence>
<feature type="transmembrane region" description="Helical" evidence="6">
    <location>
        <begin position="24"/>
        <end position="44"/>
    </location>
</feature>
<evidence type="ECO:0000256" key="4">
    <source>
        <dbReference type="ARBA" id="ARBA00022989"/>
    </source>
</evidence>
<keyword evidence="2" id="KW-0808">Transferase</keyword>
<sequence length="321" mass="35063">MPVSASTRSVPQGVLYTVGKFARLVKYQFVLDFLLALVIVWTALEPAERLSGVTLTTLLLFALGQVGVLFAVMTLDDVTGIKDGSDTANYVHAGKTALRPLKRKPLLTGELTVRQAQWYGYASLAWGALWWTATVLYTPHRPLWVLVVTVLLLVLSVQYSWGLKLSYIGLGEALLLFSASAFVIAPHGLATGEWSALLLTEGLLFGFGQLLIAGYSNTNDIPGDRAVGRRTVAVLTSPRGNRIFLGLLTACNLLVLLVPAFAGWLPWWFPVVLLPFAVLRVHQYVGFLRGGDPLLARKRGVVVFRTVVACSVVFNLLYHAL</sequence>
<evidence type="ECO:0000313" key="7">
    <source>
        <dbReference type="EMBL" id="UPT22060.1"/>
    </source>
</evidence>
<keyword evidence="5 6" id="KW-0472">Membrane</keyword>
<dbReference type="PANTHER" id="PTHR13929">
    <property type="entry name" value="1,4-DIHYDROXY-2-NAPHTHOATE OCTAPRENYLTRANSFERASE"/>
    <property type="match status" value="1"/>
</dbReference>
<evidence type="ECO:0000313" key="8">
    <source>
        <dbReference type="Proteomes" id="UP000832041"/>
    </source>
</evidence>
<feature type="transmembrane region" description="Helical" evidence="6">
    <location>
        <begin position="50"/>
        <end position="72"/>
    </location>
</feature>
<feature type="transmembrane region" description="Helical" evidence="6">
    <location>
        <begin position="196"/>
        <end position="215"/>
    </location>
</feature>
<dbReference type="PANTHER" id="PTHR13929:SF0">
    <property type="entry name" value="UBIA PRENYLTRANSFERASE DOMAIN-CONTAINING PROTEIN 1"/>
    <property type="match status" value="1"/>
</dbReference>
<evidence type="ECO:0000256" key="1">
    <source>
        <dbReference type="ARBA" id="ARBA00004141"/>
    </source>
</evidence>
<feature type="transmembrane region" description="Helical" evidence="6">
    <location>
        <begin position="118"/>
        <end position="137"/>
    </location>
</feature>
<dbReference type="InterPro" id="IPR000537">
    <property type="entry name" value="UbiA_prenyltransferase"/>
</dbReference>
<protein>
    <submittedName>
        <fullName evidence="7">UbiA family prenyltransferase</fullName>
    </submittedName>
</protein>
<feature type="transmembrane region" description="Helical" evidence="6">
    <location>
        <begin position="173"/>
        <end position="190"/>
    </location>
</feature>
<keyword evidence="3 6" id="KW-0812">Transmembrane</keyword>
<feature type="transmembrane region" description="Helical" evidence="6">
    <location>
        <begin position="243"/>
        <end position="261"/>
    </location>
</feature>
<accession>A0ABY4L3Z6</accession>
<dbReference type="RefSeq" id="WP_425265493.1">
    <property type="nucleotide sequence ID" value="NZ_BAABEB010000005.1"/>
</dbReference>
<keyword evidence="4 6" id="KW-1133">Transmembrane helix</keyword>
<feature type="transmembrane region" description="Helical" evidence="6">
    <location>
        <begin position="143"/>
        <end position="161"/>
    </location>
</feature>
<evidence type="ECO:0000256" key="3">
    <source>
        <dbReference type="ARBA" id="ARBA00022692"/>
    </source>
</evidence>
<evidence type="ECO:0000256" key="5">
    <source>
        <dbReference type="ARBA" id="ARBA00023136"/>
    </source>
</evidence>
<dbReference type="EMBL" id="CP051627">
    <property type="protein sequence ID" value="UPT22060.1"/>
    <property type="molecule type" value="Genomic_DNA"/>
</dbReference>
<keyword evidence="8" id="KW-1185">Reference proteome</keyword>
<feature type="transmembrane region" description="Helical" evidence="6">
    <location>
        <begin position="267"/>
        <end position="288"/>
    </location>
</feature>
<feature type="transmembrane region" description="Helical" evidence="6">
    <location>
        <begin position="300"/>
        <end position="318"/>
    </location>
</feature>
<dbReference type="Pfam" id="PF01040">
    <property type="entry name" value="UbiA"/>
    <property type="match status" value="1"/>
</dbReference>
<dbReference type="InterPro" id="IPR026046">
    <property type="entry name" value="UBIAD1"/>
</dbReference>
<evidence type="ECO:0000256" key="2">
    <source>
        <dbReference type="ARBA" id="ARBA00022679"/>
    </source>
</evidence>
<comment type="subcellular location">
    <subcellularLocation>
        <location evidence="1">Membrane</location>
        <topology evidence="1">Multi-pass membrane protein</topology>
    </subcellularLocation>
</comment>
<name>A0ABY4L3Z6_THEAE</name>
<reference evidence="7 8" key="1">
    <citation type="submission" date="2020-04" db="EMBL/GenBank/DDBJ databases">
        <title>Thermobifida alba genome sequencing and assembly.</title>
        <authorList>
            <person name="Luzics S."/>
            <person name="Horvath B."/>
            <person name="Nagy I."/>
            <person name="Toth A."/>
            <person name="Nagy I."/>
            <person name="Kukolya J."/>
        </authorList>
    </citation>
    <scope>NUCLEOTIDE SEQUENCE [LARGE SCALE GENOMIC DNA]</scope>
    <source>
        <strain evidence="7 8">DSM 43795</strain>
    </source>
</reference>
<dbReference type="Proteomes" id="UP000832041">
    <property type="component" value="Chromosome"/>
</dbReference>
<gene>
    <name evidence="7" type="ORF">FOF52_14715</name>
</gene>
<proteinExistence type="predicted"/>
<organism evidence="7 8">
    <name type="scientific">Thermobifida alba</name>
    <name type="common">Thermomonospora alba</name>
    <dbReference type="NCBI Taxonomy" id="53522"/>
    <lineage>
        <taxon>Bacteria</taxon>
        <taxon>Bacillati</taxon>
        <taxon>Actinomycetota</taxon>
        <taxon>Actinomycetes</taxon>
        <taxon>Streptosporangiales</taxon>
        <taxon>Nocardiopsidaceae</taxon>
        <taxon>Thermobifida</taxon>
    </lineage>
</organism>